<keyword evidence="5" id="KW-0863">Zinc-finger</keyword>
<dbReference type="InterPro" id="IPR036775">
    <property type="entry name" value="DNA_pol_Y-fam_lit_finger_sf"/>
</dbReference>
<dbReference type="SUPFAM" id="SSF100879">
    <property type="entry name" value="Lesion bypass DNA polymerase (Y-family), little finger domain"/>
    <property type="match status" value="1"/>
</dbReference>
<dbReference type="Gene3D" id="3.30.70.270">
    <property type="match status" value="1"/>
</dbReference>
<proteinExistence type="predicted"/>
<accession>A0A9W4TR75</accession>
<dbReference type="PROSITE" id="PS50173">
    <property type="entry name" value="UMUC"/>
    <property type="match status" value="1"/>
</dbReference>
<dbReference type="GO" id="GO:0008270">
    <property type="term" value="F:zinc ion binding"/>
    <property type="evidence" value="ECO:0007669"/>
    <property type="project" value="UniProtKB-KW"/>
</dbReference>
<dbReference type="PANTHER" id="PTHR45873:SF1">
    <property type="entry name" value="DNA POLYMERASE ETA"/>
    <property type="match status" value="1"/>
</dbReference>
<dbReference type="InterPro" id="IPR043128">
    <property type="entry name" value="Rev_trsase/Diguanyl_cyclase"/>
</dbReference>
<sequence>MSVKQPDESTKSPLKTTPLPASNFTYQNLYDLNFIEKSYLSPLAQISLIDLNAFFAQVEQVRLGVPDHLPLVCCQWHAIIAVNYPARKFGISRLDSVKSALEKCPDLYVAHAAVYRKGETHWAYQEGYPSVATHKVSLDTYRRESRKILRILQQHIDLVEKSSVDESYVDLGREVYNTLFDLFPEILNQDEEGNVKLPKIPDILPIKLQWKGVVIESLEEITPEGESLPPKIQDWDDICCLIGSMVIFDVRMAIYKELGYTTSAGVARNKLVSKLAGGFKKPDNQTIIRNSSICRFLSNFELTDITGMGGKLGDSLIDKLDVPADTNSITFTRERYDLEMLKDELKDDLELAEKVYHLVRGSWPTELSHQTEVKSMTSTKNFNIDYVRNLFDAYGWLTVFAGDLWNRLIDLDNENMELSLVKHSNKDKGNIRRPRTLTLGVFPVTGSRQTRQMPISFNKDLEKTKQIMVSCSHQLMREYLENNTNISLLNQRRTSKELFDMKQNPQLVKILSIKNMSLTISNFTVLNDNALIEAFAIKSNSNINDELIQINLQKRQQKASPTPSPKKQKQLSEEHKLHISKMFKEFEACKEIVQQQKKQPQKSKKQPSSNNFDIFKSLKKTNFLEELQSIKYCQKCKISIDDPIEHNDYHIAIDLSDKLNS</sequence>
<evidence type="ECO:0000256" key="5">
    <source>
        <dbReference type="ARBA" id="ARBA00022771"/>
    </source>
</evidence>
<keyword evidence="12" id="KW-1185">Reference proteome</keyword>
<dbReference type="GO" id="GO:0035861">
    <property type="term" value="C:site of double-strand break"/>
    <property type="evidence" value="ECO:0007669"/>
    <property type="project" value="TreeGrafter"/>
</dbReference>
<evidence type="ECO:0000256" key="9">
    <source>
        <dbReference type="SAM" id="MobiDB-lite"/>
    </source>
</evidence>
<protein>
    <recommendedName>
        <fullName evidence="10">UmuC domain-containing protein</fullName>
    </recommendedName>
</protein>
<dbReference type="GO" id="GO:0006281">
    <property type="term" value="P:DNA repair"/>
    <property type="evidence" value="ECO:0007669"/>
    <property type="project" value="UniProtKB-KW"/>
</dbReference>
<keyword evidence="3" id="KW-0479">Metal-binding</keyword>
<dbReference type="Gene3D" id="3.40.1170.60">
    <property type="match status" value="1"/>
</dbReference>
<dbReference type="GO" id="GO:0042276">
    <property type="term" value="P:error-prone translesion synthesis"/>
    <property type="evidence" value="ECO:0007669"/>
    <property type="project" value="TreeGrafter"/>
</dbReference>
<dbReference type="GO" id="GO:0005634">
    <property type="term" value="C:nucleus"/>
    <property type="evidence" value="ECO:0007669"/>
    <property type="project" value="UniProtKB-SubCell"/>
</dbReference>
<evidence type="ECO:0000256" key="2">
    <source>
        <dbReference type="ARBA" id="ARBA00022679"/>
    </source>
</evidence>
<dbReference type="GO" id="GO:0009314">
    <property type="term" value="P:response to radiation"/>
    <property type="evidence" value="ECO:0007669"/>
    <property type="project" value="TreeGrafter"/>
</dbReference>
<evidence type="ECO:0000256" key="8">
    <source>
        <dbReference type="ARBA" id="ARBA00023242"/>
    </source>
</evidence>
<dbReference type="GO" id="GO:0003887">
    <property type="term" value="F:DNA-directed DNA polymerase activity"/>
    <property type="evidence" value="ECO:0007669"/>
    <property type="project" value="TreeGrafter"/>
</dbReference>
<evidence type="ECO:0000256" key="3">
    <source>
        <dbReference type="ARBA" id="ARBA00022723"/>
    </source>
</evidence>
<keyword evidence="7" id="KW-0234">DNA repair</keyword>
<keyword evidence="4" id="KW-0227">DNA damage</keyword>
<dbReference type="Gene3D" id="3.30.1490.100">
    <property type="entry name" value="DNA polymerase, Y-family, little finger domain"/>
    <property type="match status" value="1"/>
</dbReference>
<comment type="caution">
    <text evidence="11">The sequence shown here is derived from an EMBL/GenBank/DDBJ whole genome shotgun (WGS) entry which is preliminary data.</text>
</comment>
<organism evidence="11 12">
    <name type="scientific">Candida verbasci</name>
    <dbReference type="NCBI Taxonomy" id="1227364"/>
    <lineage>
        <taxon>Eukaryota</taxon>
        <taxon>Fungi</taxon>
        <taxon>Dikarya</taxon>
        <taxon>Ascomycota</taxon>
        <taxon>Saccharomycotina</taxon>
        <taxon>Pichiomycetes</taxon>
        <taxon>Debaryomycetaceae</taxon>
        <taxon>Candida/Lodderomyces clade</taxon>
        <taxon>Candida</taxon>
    </lineage>
</organism>
<evidence type="ECO:0000259" key="10">
    <source>
        <dbReference type="PROSITE" id="PS50173"/>
    </source>
</evidence>
<keyword evidence="6" id="KW-0862">Zinc</keyword>
<dbReference type="InterPro" id="IPR043502">
    <property type="entry name" value="DNA/RNA_pol_sf"/>
</dbReference>
<dbReference type="PIRSF" id="PIRSF036603">
    <property type="entry name" value="DPol_eta"/>
    <property type="match status" value="1"/>
</dbReference>
<evidence type="ECO:0000256" key="7">
    <source>
        <dbReference type="ARBA" id="ARBA00023204"/>
    </source>
</evidence>
<dbReference type="GO" id="GO:0007064">
    <property type="term" value="P:mitotic sister chromatid cohesion"/>
    <property type="evidence" value="ECO:0007669"/>
    <property type="project" value="UniProtKB-ARBA"/>
</dbReference>
<dbReference type="EMBL" id="CANTUO010000001">
    <property type="protein sequence ID" value="CAI5756756.1"/>
    <property type="molecule type" value="Genomic_DNA"/>
</dbReference>
<gene>
    <name evidence="11" type="ORF">CANVERA_P1274</name>
</gene>
<dbReference type="Pfam" id="PF00817">
    <property type="entry name" value="IMS"/>
    <property type="match status" value="1"/>
</dbReference>
<dbReference type="OrthoDB" id="5723at2759"/>
<dbReference type="InterPro" id="IPR052230">
    <property type="entry name" value="DNA_polymerase_eta"/>
</dbReference>
<evidence type="ECO:0000313" key="12">
    <source>
        <dbReference type="Proteomes" id="UP001152885"/>
    </source>
</evidence>
<name>A0A9W4TR75_9ASCO</name>
<dbReference type="FunFam" id="3.40.1170.60:FF:000008">
    <property type="entry name" value="DNA polymerase eta subunit"/>
    <property type="match status" value="1"/>
</dbReference>
<dbReference type="Proteomes" id="UP001152885">
    <property type="component" value="Unassembled WGS sequence"/>
</dbReference>
<comment type="subcellular location">
    <subcellularLocation>
        <location evidence="1">Nucleus</location>
    </subcellularLocation>
</comment>
<dbReference type="SUPFAM" id="SSF56672">
    <property type="entry name" value="DNA/RNA polymerases"/>
    <property type="match status" value="1"/>
</dbReference>
<evidence type="ECO:0000256" key="4">
    <source>
        <dbReference type="ARBA" id="ARBA00022763"/>
    </source>
</evidence>
<feature type="domain" description="UmuC" evidence="10">
    <location>
        <begin position="46"/>
        <end position="309"/>
    </location>
</feature>
<dbReference type="AlphaFoldDB" id="A0A9W4TR75"/>
<keyword evidence="8" id="KW-0539">Nucleus</keyword>
<evidence type="ECO:0000313" key="11">
    <source>
        <dbReference type="EMBL" id="CAI5756756.1"/>
    </source>
</evidence>
<keyword evidence="2" id="KW-0808">Transferase</keyword>
<dbReference type="GO" id="GO:0070987">
    <property type="term" value="P:error-free translesion synthesis"/>
    <property type="evidence" value="ECO:0007669"/>
    <property type="project" value="UniProtKB-ARBA"/>
</dbReference>
<dbReference type="GO" id="GO:0003684">
    <property type="term" value="F:damaged DNA binding"/>
    <property type="evidence" value="ECO:0007669"/>
    <property type="project" value="InterPro"/>
</dbReference>
<evidence type="ECO:0000256" key="6">
    <source>
        <dbReference type="ARBA" id="ARBA00022833"/>
    </source>
</evidence>
<evidence type="ECO:0000256" key="1">
    <source>
        <dbReference type="ARBA" id="ARBA00004123"/>
    </source>
</evidence>
<dbReference type="PANTHER" id="PTHR45873">
    <property type="entry name" value="DNA POLYMERASE ETA"/>
    <property type="match status" value="1"/>
</dbReference>
<feature type="region of interest" description="Disordered" evidence="9">
    <location>
        <begin position="554"/>
        <end position="574"/>
    </location>
</feature>
<dbReference type="InterPro" id="IPR001126">
    <property type="entry name" value="UmuC"/>
</dbReference>
<dbReference type="GO" id="GO:0005657">
    <property type="term" value="C:replication fork"/>
    <property type="evidence" value="ECO:0007669"/>
    <property type="project" value="UniProtKB-ARBA"/>
</dbReference>
<reference evidence="11" key="1">
    <citation type="submission" date="2022-12" db="EMBL/GenBank/DDBJ databases">
        <authorList>
            <person name="Brejova B."/>
        </authorList>
    </citation>
    <scope>NUCLEOTIDE SEQUENCE</scope>
</reference>